<dbReference type="eggNOG" id="ENOG5033ICH">
    <property type="taxonomic scope" value="Bacteria"/>
</dbReference>
<comment type="caution">
    <text evidence="2">The sequence shown here is derived from an EMBL/GenBank/DDBJ whole genome shotgun (WGS) entry which is preliminary data.</text>
</comment>
<dbReference type="RefSeq" id="WP_156954116.1">
    <property type="nucleotide sequence ID" value="NZ_BAAAOW010000002.1"/>
</dbReference>
<dbReference type="HOGENOM" id="CLU_123748_0_0_11"/>
<organism evidence="2 3">
    <name type="scientific">Brachybacterium phenoliresistens</name>
    <dbReference type="NCBI Taxonomy" id="396014"/>
    <lineage>
        <taxon>Bacteria</taxon>
        <taxon>Bacillati</taxon>
        <taxon>Actinomycetota</taxon>
        <taxon>Actinomycetes</taxon>
        <taxon>Micrococcales</taxon>
        <taxon>Dermabacteraceae</taxon>
        <taxon>Brachybacterium</taxon>
    </lineage>
</organism>
<dbReference type="Proteomes" id="UP000023067">
    <property type="component" value="Unassembled WGS sequence"/>
</dbReference>
<protein>
    <submittedName>
        <fullName evidence="2">Uncharacterized protein</fullName>
    </submittedName>
</protein>
<reference evidence="2 3" key="1">
    <citation type="submission" date="2014-02" db="EMBL/GenBank/DDBJ databases">
        <title>Genome sequence of Brachybacterium phenoliresistens strain W13A50.</title>
        <authorList>
            <person name="Wang X."/>
        </authorList>
    </citation>
    <scope>NUCLEOTIDE SEQUENCE [LARGE SCALE GENOMIC DNA]</scope>
    <source>
        <strain evidence="2 3">W13A50</strain>
    </source>
</reference>
<feature type="transmembrane region" description="Helical" evidence="1">
    <location>
        <begin position="28"/>
        <end position="56"/>
    </location>
</feature>
<dbReference type="OrthoDB" id="4794492at2"/>
<evidence type="ECO:0000256" key="1">
    <source>
        <dbReference type="SAM" id="Phobius"/>
    </source>
</evidence>
<dbReference type="EMBL" id="JDYK01000009">
    <property type="protein sequence ID" value="EWS81067.1"/>
    <property type="molecule type" value="Genomic_DNA"/>
</dbReference>
<evidence type="ECO:0000313" key="3">
    <source>
        <dbReference type="Proteomes" id="UP000023067"/>
    </source>
</evidence>
<proteinExistence type="predicted"/>
<name>Z9JTK0_9MICO</name>
<keyword evidence="1" id="KW-0472">Membrane</keyword>
<evidence type="ECO:0000313" key="2">
    <source>
        <dbReference type="EMBL" id="EWS81067.1"/>
    </source>
</evidence>
<gene>
    <name evidence="2" type="ORF">BF93_17985</name>
</gene>
<dbReference type="PATRIC" id="fig|396014.3.peg.1934"/>
<sequence>MTALPYPQPGGGHASAPQPARRSRAGMIVLIIGAVILLGSIAAGVILAVIGFGGIADDTAKNEILSGGQGVITLEEGEARSLYAEAGQPTPECTVLDPTGAPPQDGGIQSSTITYDGTSWSSFENFRAGAAGEYQISCGATVMVGPPVSIGGIFAGVGGILAAVFGGAFGALLVVVGLVLHFALKRKA</sequence>
<accession>Z9JTK0</accession>
<keyword evidence="3" id="KW-1185">Reference proteome</keyword>
<keyword evidence="1" id="KW-0812">Transmembrane</keyword>
<feature type="transmembrane region" description="Helical" evidence="1">
    <location>
        <begin position="153"/>
        <end position="184"/>
    </location>
</feature>
<dbReference type="AlphaFoldDB" id="Z9JTK0"/>
<keyword evidence="1" id="KW-1133">Transmembrane helix</keyword>